<accession>A0A6G0JEJ3</accession>
<evidence type="ECO:0000313" key="3">
    <source>
        <dbReference type="Proteomes" id="UP000488956"/>
    </source>
</evidence>
<reference evidence="2 3" key="1">
    <citation type="submission" date="2018-09" db="EMBL/GenBank/DDBJ databases">
        <title>Genomic investigation of the strawberry pathogen Phytophthora fragariae indicates pathogenicity is determined by transcriptional variation in three key races.</title>
        <authorList>
            <person name="Adams T.M."/>
            <person name="Armitage A.D."/>
            <person name="Sobczyk M.K."/>
            <person name="Bates H.J."/>
            <person name="Dunwell J.M."/>
            <person name="Nellist C.F."/>
            <person name="Harrison R.J."/>
        </authorList>
    </citation>
    <scope>NUCLEOTIDE SEQUENCE [LARGE SCALE GENOMIC DNA]</scope>
    <source>
        <strain evidence="2 3">ONT-3</strain>
    </source>
</reference>
<feature type="chain" id="PRO_5026291140" description="Secreted protein" evidence="1">
    <location>
        <begin position="28"/>
        <end position="95"/>
    </location>
</feature>
<dbReference type="Proteomes" id="UP000488956">
    <property type="component" value="Unassembled WGS sequence"/>
</dbReference>
<proteinExistence type="predicted"/>
<evidence type="ECO:0000313" key="2">
    <source>
        <dbReference type="EMBL" id="KAE9054308.1"/>
    </source>
</evidence>
<feature type="signal peptide" evidence="1">
    <location>
        <begin position="1"/>
        <end position="27"/>
    </location>
</feature>
<evidence type="ECO:0008006" key="4">
    <source>
        <dbReference type="Google" id="ProtNLM"/>
    </source>
</evidence>
<comment type="caution">
    <text evidence="2">The sequence shown here is derived from an EMBL/GenBank/DDBJ whole genome shotgun (WGS) entry which is preliminary data.</text>
</comment>
<organism evidence="2 3">
    <name type="scientific">Phytophthora fragariae</name>
    <dbReference type="NCBI Taxonomy" id="53985"/>
    <lineage>
        <taxon>Eukaryota</taxon>
        <taxon>Sar</taxon>
        <taxon>Stramenopiles</taxon>
        <taxon>Oomycota</taxon>
        <taxon>Peronosporomycetes</taxon>
        <taxon>Peronosporales</taxon>
        <taxon>Peronosporaceae</taxon>
        <taxon>Phytophthora</taxon>
    </lineage>
</organism>
<name>A0A6G0JEJ3_9STRA</name>
<dbReference type="AlphaFoldDB" id="A0A6G0JEJ3"/>
<sequence length="95" mass="10361">MDSCLLACLLTCLLACRLACLLSYVRACFGLSVVPHSLPLGSALLRLARTRQAVATPCRRYSRHGAGCLRPKAIESCRCWSSRRPRHGAVSLYGV</sequence>
<protein>
    <recommendedName>
        <fullName evidence="4">Secreted protein</fullName>
    </recommendedName>
</protein>
<keyword evidence="1" id="KW-0732">Signal</keyword>
<dbReference type="EMBL" id="QXFX01009814">
    <property type="protein sequence ID" value="KAE9054308.1"/>
    <property type="molecule type" value="Genomic_DNA"/>
</dbReference>
<evidence type="ECO:0000256" key="1">
    <source>
        <dbReference type="SAM" id="SignalP"/>
    </source>
</evidence>
<gene>
    <name evidence="2" type="ORF">PF010_g32592</name>
</gene>